<dbReference type="GO" id="GO:0002161">
    <property type="term" value="F:aminoacyl-tRNA deacylase activity"/>
    <property type="evidence" value="ECO:0007669"/>
    <property type="project" value="InterPro"/>
</dbReference>
<keyword evidence="16" id="KW-1185">Reference proteome</keyword>
<evidence type="ECO:0000256" key="9">
    <source>
        <dbReference type="ARBA" id="ARBA00047552"/>
    </source>
</evidence>
<evidence type="ECO:0000256" key="6">
    <source>
        <dbReference type="ARBA" id="ARBA00022917"/>
    </source>
</evidence>
<evidence type="ECO:0000256" key="1">
    <source>
        <dbReference type="ARBA" id="ARBA00005594"/>
    </source>
</evidence>
<reference evidence="15 16" key="1">
    <citation type="submission" date="2019-03" db="EMBL/GenBank/DDBJ databases">
        <authorList>
            <person name="Gaulin E."/>
            <person name="Dumas B."/>
        </authorList>
    </citation>
    <scope>NUCLEOTIDE SEQUENCE [LARGE SCALE GENOMIC DNA]</scope>
    <source>
        <strain evidence="15">CBS 568.67</strain>
    </source>
</reference>
<name>A0A485KX34_9STRA</name>
<evidence type="ECO:0000256" key="10">
    <source>
        <dbReference type="RuleBase" id="RU363035"/>
    </source>
</evidence>
<dbReference type="InterPro" id="IPR037118">
    <property type="entry name" value="Val-tRNA_synth_C_sf"/>
</dbReference>
<accession>A0A485KX34</accession>
<comment type="catalytic activity">
    <reaction evidence="9">
        <text>tRNA(Val) + L-valine + ATP = L-valyl-tRNA(Val) + AMP + diphosphate</text>
        <dbReference type="Rhea" id="RHEA:10704"/>
        <dbReference type="Rhea" id="RHEA-COMP:9672"/>
        <dbReference type="Rhea" id="RHEA-COMP:9708"/>
        <dbReference type="ChEBI" id="CHEBI:30616"/>
        <dbReference type="ChEBI" id="CHEBI:33019"/>
        <dbReference type="ChEBI" id="CHEBI:57762"/>
        <dbReference type="ChEBI" id="CHEBI:78442"/>
        <dbReference type="ChEBI" id="CHEBI:78537"/>
        <dbReference type="ChEBI" id="CHEBI:456215"/>
        <dbReference type="EC" id="6.1.1.9"/>
    </reaction>
</comment>
<evidence type="ECO:0000259" key="12">
    <source>
        <dbReference type="Pfam" id="PF00133"/>
    </source>
</evidence>
<dbReference type="Gene3D" id="3.40.50.620">
    <property type="entry name" value="HUPs"/>
    <property type="match status" value="2"/>
</dbReference>
<proteinExistence type="inferred from homology"/>
<dbReference type="Pfam" id="PF00133">
    <property type="entry name" value="tRNA-synt_1"/>
    <property type="match status" value="1"/>
</dbReference>
<organism evidence="15 16">
    <name type="scientific">Aphanomyces stellatus</name>
    <dbReference type="NCBI Taxonomy" id="120398"/>
    <lineage>
        <taxon>Eukaryota</taxon>
        <taxon>Sar</taxon>
        <taxon>Stramenopiles</taxon>
        <taxon>Oomycota</taxon>
        <taxon>Saprolegniomycetes</taxon>
        <taxon>Saprolegniales</taxon>
        <taxon>Verrucalvaceae</taxon>
        <taxon>Aphanomyces</taxon>
    </lineage>
</organism>
<dbReference type="EMBL" id="CAADRA010005429">
    <property type="protein sequence ID" value="VFT89733.1"/>
    <property type="molecule type" value="Genomic_DNA"/>
</dbReference>
<dbReference type="OrthoDB" id="629407at2759"/>
<dbReference type="SUPFAM" id="SSF47323">
    <property type="entry name" value="Anticodon-binding domain of a subclass of class I aminoacyl-tRNA synthetases"/>
    <property type="match status" value="1"/>
</dbReference>
<dbReference type="PRINTS" id="PR00986">
    <property type="entry name" value="TRNASYNTHVAL"/>
</dbReference>
<dbReference type="PANTHER" id="PTHR11946:SF109">
    <property type="entry name" value="VALINE--TRNA LIGASE"/>
    <property type="match status" value="1"/>
</dbReference>
<dbReference type="GO" id="GO:0005524">
    <property type="term" value="F:ATP binding"/>
    <property type="evidence" value="ECO:0007669"/>
    <property type="project" value="UniProtKB-KW"/>
</dbReference>
<evidence type="ECO:0000313" key="16">
    <source>
        <dbReference type="Proteomes" id="UP000332933"/>
    </source>
</evidence>
<evidence type="ECO:0000256" key="5">
    <source>
        <dbReference type="ARBA" id="ARBA00022840"/>
    </source>
</evidence>
<keyword evidence="11" id="KW-0175">Coiled coil</keyword>
<dbReference type="EMBL" id="VJMH01005408">
    <property type="protein sequence ID" value="KAF0696327.1"/>
    <property type="molecule type" value="Genomic_DNA"/>
</dbReference>
<dbReference type="PANTHER" id="PTHR11946">
    <property type="entry name" value="VALYL-TRNA SYNTHETASES"/>
    <property type="match status" value="1"/>
</dbReference>
<dbReference type="Proteomes" id="UP000332933">
    <property type="component" value="Unassembled WGS sequence"/>
</dbReference>
<dbReference type="SUPFAM" id="SSF52374">
    <property type="entry name" value="Nucleotidylyl transferase"/>
    <property type="match status" value="1"/>
</dbReference>
<dbReference type="FunFam" id="3.40.50.620:FF:000236">
    <property type="entry name" value="Valine-tRNA ligase"/>
    <property type="match status" value="1"/>
</dbReference>
<reference evidence="14" key="2">
    <citation type="submission" date="2019-06" db="EMBL/GenBank/DDBJ databases">
        <title>Genomics analysis of Aphanomyces spp. identifies a new class of oomycete effector associated with host adaptation.</title>
        <authorList>
            <person name="Gaulin E."/>
        </authorList>
    </citation>
    <scope>NUCLEOTIDE SEQUENCE</scope>
    <source>
        <strain evidence="14">CBS 578.67</strain>
    </source>
</reference>
<dbReference type="NCBIfam" id="TIGR00422">
    <property type="entry name" value="valS"/>
    <property type="match status" value="1"/>
</dbReference>
<evidence type="ECO:0000256" key="3">
    <source>
        <dbReference type="ARBA" id="ARBA00022598"/>
    </source>
</evidence>
<feature type="domain" description="Methionyl/Valyl/Leucyl/Isoleucyl-tRNA synthetase anticodon-binding" evidence="13">
    <location>
        <begin position="682"/>
        <end position="825"/>
    </location>
</feature>
<evidence type="ECO:0000256" key="8">
    <source>
        <dbReference type="ARBA" id="ARBA00029936"/>
    </source>
</evidence>
<evidence type="ECO:0000256" key="11">
    <source>
        <dbReference type="SAM" id="Coils"/>
    </source>
</evidence>
<dbReference type="AlphaFoldDB" id="A0A485KX34"/>
<dbReference type="InterPro" id="IPR009080">
    <property type="entry name" value="tRNAsynth_Ia_anticodon-bd"/>
</dbReference>
<comment type="similarity">
    <text evidence="1 10">Belongs to the class-I aminoacyl-tRNA synthetase family.</text>
</comment>
<dbReference type="Gene3D" id="1.10.287.380">
    <property type="entry name" value="Valyl-tRNA synthetase, C-terminal domain"/>
    <property type="match status" value="1"/>
</dbReference>
<dbReference type="InterPro" id="IPR009008">
    <property type="entry name" value="Val/Leu/Ile-tRNA-synth_edit"/>
</dbReference>
<evidence type="ECO:0000259" key="13">
    <source>
        <dbReference type="Pfam" id="PF08264"/>
    </source>
</evidence>
<feature type="domain" description="Aminoacyl-tRNA synthetase class Ia" evidence="12">
    <location>
        <begin position="29"/>
        <end position="639"/>
    </location>
</feature>
<evidence type="ECO:0000256" key="2">
    <source>
        <dbReference type="ARBA" id="ARBA00013169"/>
    </source>
</evidence>
<dbReference type="FunFam" id="1.10.730.10:FF:000009">
    <property type="entry name" value="Valine--tRNA ligase, mitochondrial"/>
    <property type="match status" value="1"/>
</dbReference>
<gene>
    <name evidence="15" type="primary">Aste57867_12886</name>
    <name evidence="14" type="ORF">As57867_012838</name>
    <name evidence="15" type="ORF">ASTE57867_12886</name>
</gene>
<dbReference type="FunFam" id="3.40.50.620:FF:000020">
    <property type="entry name" value="Valine--tRNA ligase, mitochondrial"/>
    <property type="match status" value="1"/>
</dbReference>
<dbReference type="GO" id="GO:0006438">
    <property type="term" value="P:valyl-tRNA aminoacylation"/>
    <property type="evidence" value="ECO:0007669"/>
    <property type="project" value="InterPro"/>
</dbReference>
<dbReference type="GO" id="GO:0005829">
    <property type="term" value="C:cytosol"/>
    <property type="evidence" value="ECO:0007669"/>
    <property type="project" value="TreeGrafter"/>
</dbReference>
<keyword evidence="5 10" id="KW-0067">ATP-binding</keyword>
<dbReference type="NCBIfam" id="NF004349">
    <property type="entry name" value="PRK05729.1"/>
    <property type="match status" value="1"/>
</dbReference>
<dbReference type="Pfam" id="PF08264">
    <property type="entry name" value="Anticodon_1"/>
    <property type="match status" value="1"/>
</dbReference>
<feature type="coiled-coil region" evidence="11">
    <location>
        <begin position="895"/>
        <end position="929"/>
    </location>
</feature>
<dbReference type="SUPFAM" id="SSF50677">
    <property type="entry name" value="ValRS/IleRS/LeuRS editing domain"/>
    <property type="match status" value="1"/>
</dbReference>
<evidence type="ECO:0000256" key="4">
    <source>
        <dbReference type="ARBA" id="ARBA00022741"/>
    </source>
</evidence>
<dbReference type="InterPro" id="IPR014729">
    <property type="entry name" value="Rossmann-like_a/b/a_fold"/>
</dbReference>
<keyword evidence="3 10" id="KW-0436">Ligase</keyword>
<keyword evidence="4 10" id="KW-0547">Nucleotide-binding</keyword>
<evidence type="ECO:0000256" key="7">
    <source>
        <dbReference type="ARBA" id="ARBA00023146"/>
    </source>
</evidence>
<dbReference type="InterPro" id="IPR033705">
    <property type="entry name" value="Anticodon_Ia_Val"/>
</dbReference>
<dbReference type="Gene3D" id="3.90.740.10">
    <property type="entry name" value="Valyl/Leucyl/Isoleucyl-tRNA synthetase, editing domain"/>
    <property type="match status" value="1"/>
</dbReference>
<evidence type="ECO:0000313" key="14">
    <source>
        <dbReference type="EMBL" id="KAF0696327.1"/>
    </source>
</evidence>
<dbReference type="Gene3D" id="1.10.730.10">
    <property type="entry name" value="Isoleucyl-tRNA Synthetase, Domain 1"/>
    <property type="match status" value="1"/>
</dbReference>
<keyword evidence="6 10" id="KW-0648">Protein biosynthesis</keyword>
<keyword evidence="7 10" id="KW-0030">Aminoacyl-tRNA synthetase</keyword>
<dbReference type="InterPro" id="IPR002303">
    <property type="entry name" value="Valyl-tRNA_ligase"/>
</dbReference>
<dbReference type="GO" id="GO:0004832">
    <property type="term" value="F:valine-tRNA ligase activity"/>
    <property type="evidence" value="ECO:0007669"/>
    <property type="project" value="UniProtKB-EC"/>
</dbReference>
<protein>
    <recommendedName>
        <fullName evidence="2">valine--tRNA ligase</fullName>
        <ecNumber evidence="2">6.1.1.9</ecNumber>
    </recommendedName>
    <alternativeName>
        <fullName evidence="8">Valyl-tRNA synthetase</fullName>
    </alternativeName>
</protein>
<dbReference type="PROSITE" id="PS00178">
    <property type="entry name" value="AA_TRNA_LIGASE_I"/>
    <property type="match status" value="1"/>
</dbReference>
<evidence type="ECO:0000313" key="15">
    <source>
        <dbReference type="EMBL" id="VFT89733.1"/>
    </source>
</evidence>
<dbReference type="CDD" id="cd00817">
    <property type="entry name" value="ValRS_core"/>
    <property type="match status" value="1"/>
</dbReference>
<dbReference type="CDD" id="cd07962">
    <property type="entry name" value="Anticodon_Ia_Val"/>
    <property type="match status" value="1"/>
</dbReference>
<dbReference type="InterPro" id="IPR001412">
    <property type="entry name" value="aa-tRNA-synth_I_CS"/>
</dbReference>
<dbReference type="InterPro" id="IPR013155">
    <property type="entry name" value="M/V/L/I-tRNA-synth_anticd-bd"/>
</dbReference>
<sequence length="977" mass="109775">MASSYDPLAVEDGWQAYWESTLRSSPTVSPKERFTMLLPPPNITGALHIGHALTVTIQDALARYHRMRGCEVLWVPGLDHAGIATQSVVEKQLWKEKELTRHDVGRDAFLEHVHAWNDEYGSRILQQLARMGAVVNHDHKFFTLDGPRSHAVVDAFCRLHDKGLIYRHRRMVNWCPTLQTAISDIEVDPLPLTKRTLVPIPGRASPVEFGVMHRFLYHVDGNDALTVQVDTTRPETILGDVAVAIHPDDPRYTHLHGRHVIHPFSHARLPIVLDAQLVNPELGTGVVKLTPAHDANDFACAQRHNLPELVIMDKHAKIVYPAEGTFHGLDRFDARAKMIDVLEAKGLYVDKLDHPTSVSLCSRSGNVVEPYLMPQWFVKCDTMAAASAQAVRTDEMTLEPPQHKQTWFHFLDNIQDWCVSRQLWWGHRIPAYKIVVDANEPTTDDDDDATQWIVARSEADAHRLARARLGNDQAYTLVQDEDVLDTWFSAALLPLASQTWSETDGVAPAMRQTYPLNVMETGADILFFWVARMSMLCKTLSGEQPFEKVWLHPMVRDKSGRKMSKSLGNVIDPLHVIGGIDLHLLVEGLQHGNLDPKERARAEKELKREFPSGIPACGTDALRLTLASYLAQGRQINMDVQRVVASRHFCNKMWNAFRYALPLLPPADVPLAALRPHMGLAERWILSRMADAVTKSHDGFRDFRLATSATAGQRFFIQELCDVYIEFSKPILYQEEATMRQRSAQATLRHCLDTSMRLLHPFMPFVTEELWQRLHQGENAESLMHAAFPDADAVANWRDIEAEESMQVVLDVMHAVRSLKHTRKILVPDADSETGRLAIQCSDPSLRVLLERNMEDIQTQCRAGAVDLVATTPSDDGNTRLSQSISPACHVWMPVAVTAATAARLSAELARLEKRFVKAEKTKHALEAKMGDVLYAGRVPEDIQAQDRERLDQSAVEHASLAESLATLRVLATQLGA</sequence>
<dbReference type="EC" id="6.1.1.9" evidence="2"/>
<dbReference type="InterPro" id="IPR002300">
    <property type="entry name" value="aa-tRNA-synth_Ia"/>
</dbReference>